<dbReference type="AlphaFoldDB" id="A0A5C3QSP3"/>
<sequence>MNVYPSTLPDELAYLSDVLRRSVLRLQLSDPIERQRVTDAIRRGVKLIADLKSYQNAVAPISFLPDEVLSEIFNLLVAEYPFGSQRDTLMLVCRHWRNVAVADGRLWCWYNQASGSDRWTTLLEQRSKAYPLNLQIFTSDSRPFFQRHSHRVGSLDLFGGISEFRDFFQEFHNYLR</sequence>
<evidence type="ECO:0000313" key="3">
    <source>
        <dbReference type="Proteomes" id="UP000305067"/>
    </source>
</evidence>
<reference evidence="2 3" key="1">
    <citation type="journal article" date="2019" name="Nat. Ecol. Evol.">
        <title>Megaphylogeny resolves global patterns of mushroom evolution.</title>
        <authorList>
            <person name="Varga T."/>
            <person name="Krizsan K."/>
            <person name="Foldi C."/>
            <person name="Dima B."/>
            <person name="Sanchez-Garcia M."/>
            <person name="Sanchez-Ramirez S."/>
            <person name="Szollosi G.J."/>
            <person name="Szarkandi J.G."/>
            <person name="Papp V."/>
            <person name="Albert L."/>
            <person name="Andreopoulos W."/>
            <person name="Angelini C."/>
            <person name="Antonin V."/>
            <person name="Barry K.W."/>
            <person name="Bougher N.L."/>
            <person name="Buchanan P."/>
            <person name="Buyck B."/>
            <person name="Bense V."/>
            <person name="Catcheside P."/>
            <person name="Chovatia M."/>
            <person name="Cooper J."/>
            <person name="Damon W."/>
            <person name="Desjardin D."/>
            <person name="Finy P."/>
            <person name="Geml J."/>
            <person name="Haridas S."/>
            <person name="Hughes K."/>
            <person name="Justo A."/>
            <person name="Karasinski D."/>
            <person name="Kautmanova I."/>
            <person name="Kiss B."/>
            <person name="Kocsube S."/>
            <person name="Kotiranta H."/>
            <person name="LaButti K.M."/>
            <person name="Lechner B.E."/>
            <person name="Liimatainen K."/>
            <person name="Lipzen A."/>
            <person name="Lukacs Z."/>
            <person name="Mihaltcheva S."/>
            <person name="Morgado L.N."/>
            <person name="Niskanen T."/>
            <person name="Noordeloos M.E."/>
            <person name="Ohm R.A."/>
            <person name="Ortiz-Santana B."/>
            <person name="Ovrebo C."/>
            <person name="Racz N."/>
            <person name="Riley R."/>
            <person name="Savchenko A."/>
            <person name="Shiryaev A."/>
            <person name="Soop K."/>
            <person name="Spirin V."/>
            <person name="Szebenyi C."/>
            <person name="Tomsovsky M."/>
            <person name="Tulloss R.E."/>
            <person name="Uehling J."/>
            <person name="Grigoriev I.V."/>
            <person name="Vagvolgyi C."/>
            <person name="Papp T."/>
            <person name="Martin F.M."/>
            <person name="Miettinen O."/>
            <person name="Hibbett D.S."/>
            <person name="Nagy L.G."/>
        </authorList>
    </citation>
    <scope>NUCLEOTIDE SEQUENCE [LARGE SCALE GENOMIC DNA]</scope>
    <source>
        <strain evidence="2 3">CBS 309.79</strain>
    </source>
</reference>
<protein>
    <recommendedName>
        <fullName evidence="1">F-box domain-containing protein</fullName>
    </recommendedName>
</protein>
<evidence type="ECO:0000313" key="2">
    <source>
        <dbReference type="EMBL" id="TFL04368.1"/>
    </source>
</evidence>
<dbReference type="Gene3D" id="1.20.1280.50">
    <property type="match status" value="1"/>
</dbReference>
<keyword evidence="3" id="KW-1185">Reference proteome</keyword>
<evidence type="ECO:0000259" key="1">
    <source>
        <dbReference type="Pfam" id="PF12937"/>
    </source>
</evidence>
<dbReference type="Pfam" id="PF12937">
    <property type="entry name" value="F-box-like"/>
    <property type="match status" value="1"/>
</dbReference>
<dbReference type="SUPFAM" id="SSF81383">
    <property type="entry name" value="F-box domain"/>
    <property type="match status" value="1"/>
</dbReference>
<dbReference type="OrthoDB" id="3172239at2759"/>
<dbReference type="EMBL" id="ML178818">
    <property type="protein sequence ID" value="TFL04368.1"/>
    <property type="molecule type" value="Genomic_DNA"/>
</dbReference>
<dbReference type="InterPro" id="IPR001810">
    <property type="entry name" value="F-box_dom"/>
</dbReference>
<proteinExistence type="predicted"/>
<dbReference type="Proteomes" id="UP000305067">
    <property type="component" value="Unassembled WGS sequence"/>
</dbReference>
<name>A0A5C3QSP3_9AGAR</name>
<gene>
    <name evidence="2" type="ORF">BDV98DRAFT_562137</name>
</gene>
<dbReference type="InterPro" id="IPR036047">
    <property type="entry name" value="F-box-like_dom_sf"/>
</dbReference>
<feature type="domain" description="F-box" evidence="1">
    <location>
        <begin position="61"/>
        <end position="107"/>
    </location>
</feature>
<organism evidence="2 3">
    <name type="scientific">Pterulicium gracile</name>
    <dbReference type="NCBI Taxonomy" id="1884261"/>
    <lineage>
        <taxon>Eukaryota</taxon>
        <taxon>Fungi</taxon>
        <taxon>Dikarya</taxon>
        <taxon>Basidiomycota</taxon>
        <taxon>Agaricomycotina</taxon>
        <taxon>Agaricomycetes</taxon>
        <taxon>Agaricomycetidae</taxon>
        <taxon>Agaricales</taxon>
        <taxon>Pleurotineae</taxon>
        <taxon>Pterulaceae</taxon>
        <taxon>Pterulicium</taxon>
    </lineage>
</organism>
<accession>A0A5C3QSP3</accession>